<evidence type="ECO:0000313" key="7">
    <source>
        <dbReference type="EMBL" id="MFC5473916.1"/>
    </source>
</evidence>
<dbReference type="Gene3D" id="3.40.50.970">
    <property type="match status" value="2"/>
</dbReference>
<dbReference type="Proteomes" id="UP001596045">
    <property type="component" value="Unassembled WGS sequence"/>
</dbReference>
<dbReference type="Pfam" id="PF00205">
    <property type="entry name" value="TPP_enzyme_M"/>
    <property type="match status" value="1"/>
</dbReference>
<dbReference type="InterPro" id="IPR045229">
    <property type="entry name" value="TPP_enz"/>
</dbReference>
<dbReference type="InterPro" id="IPR011766">
    <property type="entry name" value="TPP_enzyme_TPP-bd"/>
</dbReference>
<comment type="similarity">
    <text evidence="1 3">Belongs to the TPP enzyme family.</text>
</comment>
<dbReference type="InterPro" id="IPR012001">
    <property type="entry name" value="Thiamin_PyroP_enz_TPP-bd_dom"/>
</dbReference>
<sequence>MPNHLGQAPTRWARDYVFDILSELGIHHIFGVPGTNEIPIIDGTSYPENKVEYIECLHENIALGAAMGSARMTGLPGVLVVHVTPGIAHSIGNLFNAARSQVPLVILCCQQQNELVTQEPLLASNLVDLARQYTKWAHEVRAAEELPLVLQRAFKEAMAAPNGPVFVSIPWEFTMREIGPDDKIKGVTRISPHFTGAPESITQVATALREAKNPIIIAGDAVGYANAWTELQHMAQLIGAPVLLQTFSSVANFPNDDCHWQGELPGTQAGVQGVFKDHDVAFLCGFSNQAQITIFKYSDGALIPPAVRQVYLSNNIWDIGKNYYGEAAVFGDIKATLPLINAELGATPSAAAAARNGHLAALAAKRQQQWNMYFVEALAEPNILAVVIAQALREEINKRDLNKKFVYVHEAVSDPAPFQYLLPFGTAGAAPISYYCVGGGSLGWSMPATLGIKLSQQGWQQIDAEFVVAATGDGSSLFYPQTWWTAAHRKLAVLYIITNNHEYHTLQNGLKQLVAAYGDAPGYEWHPKDNNTDPSYLRIESPVMDFVAIANALGGLAGEVVRTPEDVKAAVRRGMDHVLHQRQAYILDMRTAQNPPPPPSTDDATGSTRALVQPALNVFHQQSQLLSNAGPDDNQNAPVIF</sequence>
<feature type="domain" description="Thiamine pyrophosphate enzyme TPP-binding" evidence="5">
    <location>
        <begin position="438"/>
        <end position="577"/>
    </location>
</feature>
<proteinExistence type="inferred from homology"/>
<feature type="domain" description="Thiamine pyrophosphate enzyme central" evidence="4">
    <location>
        <begin position="201"/>
        <end position="337"/>
    </location>
</feature>
<dbReference type="RefSeq" id="WP_378996873.1">
    <property type="nucleotide sequence ID" value="NZ_JBHSMT010000013.1"/>
</dbReference>
<keyword evidence="2 3" id="KW-0786">Thiamine pyrophosphate</keyword>
<dbReference type="InterPro" id="IPR012000">
    <property type="entry name" value="Thiamin_PyroP_enz_cen_dom"/>
</dbReference>
<evidence type="ECO:0000256" key="1">
    <source>
        <dbReference type="ARBA" id="ARBA00007812"/>
    </source>
</evidence>
<name>A0ABW0MAF1_9BURK</name>
<dbReference type="InterPro" id="IPR029035">
    <property type="entry name" value="DHS-like_NAD/FAD-binding_dom"/>
</dbReference>
<evidence type="ECO:0000313" key="8">
    <source>
        <dbReference type="Proteomes" id="UP001596045"/>
    </source>
</evidence>
<dbReference type="EMBL" id="JBHSMT010000013">
    <property type="protein sequence ID" value="MFC5473916.1"/>
    <property type="molecule type" value="Genomic_DNA"/>
</dbReference>
<dbReference type="SUPFAM" id="SSF52518">
    <property type="entry name" value="Thiamin diphosphate-binding fold (THDP-binding)"/>
    <property type="match status" value="2"/>
</dbReference>
<gene>
    <name evidence="7" type="ORF">ACFPM8_08075</name>
</gene>
<dbReference type="Gene3D" id="3.40.50.1220">
    <property type="entry name" value="TPP-binding domain"/>
    <property type="match status" value="1"/>
</dbReference>
<dbReference type="Pfam" id="PF02776">
    <property type="entry name" value="TPP_enzyme_N"/>
    <property type="match status" value="1"/>
</dbReference>
<feature type="domain" description="Thiamine pyrophosphate enzyme N-terminal TPP-binding" evidence="6">
    <location>
        <begin position="13"/>
        <end position="118"/>
    </location>
</feature>
<dbReference type="InterPro" id="IPR029061">
    <property type="entry name" value="THDP-binding"/>
</dbReference>
<keyword evidence="8" id="KW-1185">Reference proteome</keyword>
<dbReference type="CDD" id="cd07035">
    <property type="entry name" value="TPP_PYR_POX_like"/>
    <property type="match status" value="1"/>
</dbReference>
<dbReference type="Pfam" id="PF02775">
    <property type="entry name" value="TPP_enzyme_C"/>
    <property type="match status" value="1"/>
</dbReference>
<accession>A0ABW0MAF1</accession>
<protein>
    <submittedName>
        <fullName evidence="7">Thiamine pyrophosphate-binding protein</fullName>
    </submittedName>
</protein>
<dbReference type="SUPFAM" id="SSF52467">
    <property type="entry name" value="DHS-like NAD/FAD-binding domain"/>
    <property type="match status" value="1"/>
</dbReference>
<evidence type="ECO:0000256" key="2">
    <source>
        <dbReference type="ARBA" id="ARBA00023052"/>
    </source>
</evidence>
<reference evidence="8" key="1">
    <citation type="journal article" date="2019" name="Int. J. Syst. Evol. Microbiol.">
        <title>The Global Catalogue of Microorganisms (GCM) 10K type strain sequencing project: providing services to taxonomists for standard genome sequencing and annotation.</title>
        <authorList>
            <consortium name="The Broad Institute Genomics Platform"/>
            <consortium name="The Broad Institute Genome Sequencing Center for Infectious Disease"/>
            <person name="Wu L."/>
            <person name="Ma J."/>
        </authorList>
    </citation>
    <scope>NUCLEOTIDE SEQUENCE [LARGE SCALE GENOMIC DNA]</scope>
    <source>
        <strain evidence="8">JCM 17066</strain>
    </source>
</reference>
<evidence type="ECO:0000256" key="3">
    <source>
        <dbReference type="RuleBase" id="RU362132"/>
    </source>
</evidence>
<dbReference type="CDD" id="cd02002">
    <property type="entry name" value="TPP_BFDC"/>
    <property type="match status" value="1"/>
</dbReference>
<evidence type="ECO:0000259" key="5">
    <source>
        <dbReference type="Pfam" id="PF02775"/>
    </source>
</evidence>
<evidence type="ECO:0000259" key="6">
    <source>
        <dbReference type="Pfam" id="PF02776"/>
    </source>
</evidence>
<dbReference type="PANTHER" id="PTHR18968">
    <property type="entry name" value="THIAMINE PYROPHOSPHATE ENZYMES"/>
    <property type="match status" value="1"/>
</dbReference>
<comment type="caution">
    <text evidence="7">The sequence shown here is derived from an EMBL/GenBank/DDBJ whole genome shotgun (WGS) entry which is preliminary data.</text>
</comment>
<organism evidence="7 8">
    <name type="scientific">Paraherbaspirillum soli</name>
    <dbReference type="NCBI Taxonomy" id="631222"/>
    <lineage>
        <taxon>Bacteria</taxon>
        <taxon>Pseudomonadati</taxon>
        <taxon>Pseudomonadota</taxon>
        <taxon>Betaproteobacteria</taxon>
        <taxon>Burkholderiales</taxon>
        <taxon>Oxalobacteraceae</taxon>
        <taxon>Paraherbaspirillum</taxon>
    </lineage>
</organism>
<evidence type="ECO:0000259" key="4">
    <source>
        <dbReference type="Pfam" id="PF00205"/>
    </source>
</evidence>